<comment type="caution">
    <text evidence="1">The sequence shown here is derived from an EMBL/GenBank/DDBJ whole genome shotgun (WGS) entry which is preliminary data.</text>
</comment>
<feature type="non-terminal residue" evidence="1">
    <location>
        <position position="204"/>
    </location>
</feature>
<dbReference type="AlphaFoldDB" id="A0A8T0TN41"/>
<name>A0A8T0TN41_PANVG</name>
<gene>
    <name evidence="1" type="ORF">PVAP13_4KG016700</name>
</gene>
<reference evidence="1" key="1">
    <citation type="submission" date="2020-05" db="EMBL/GenBank/DDBJ databases">
        <title>WGS assembly of Panicum virgatum.</title>
        <authorList>
            <person name="Lovell J.T."/>
            <person name="Jenkins J."/>
            <person name="Shu S."/>
            <person name="Juenger T.E."/>
            <person name="Schmutz J."/>
        </authorList>
    </citation>
    <scope>NUCLEOTIDE SEQUENCE</scope>
    <source>
        <strain evidence="1">AP13</strain>
    </source>
</reference>
<keyword evidence="2" id="KW-1185">Reference proteome</keyword>
<dbReference type="Gene3D" id="3.60.10.10">
    <property type="entry name" value="Endonuclease/exonuclease/phosphatase"/>
    <property type="match status" value="1"/>
</dbReference>
<dbReference type="InterPro" id="IPR036691">
    <property type="entry name" value="Endo/exonu/phosph_ase_sf"/>
</dbReference>
<dbReference type="Proteomes" id="UP000823388">
    <property type="component" value="Chromosome 4K"/>
</dbReference>
<sequence length="204" mass="23559">MRGIFWNSRGLSDLAKTKFLADTAREKNLDFIALLETGKKDFRQPVLNGLCGGRNFLWHWTEPHGRSGGILLGINLDVLEIGSIEDGDYFVKFRLRNKKDNFHWVLVAVYGAAQPSFKEKFLTELVQACNKENPSEKNNSRYDDRWPFLFNAIIDGLDLRELEMSGRKYTWANSMPNPTYEKLDRVLVSTEWEQHYPLATIVAL</sequence>
<proteinExistence type="predicted"/>
<evidence type="ECO:0000313" key="1">
    <source>
        <dbReference type="EMBL" id="KAG2609329.1"/>
    </source>
</evidence>
<evidence type="ECO:0000313" key="2">
    <source>
        <dbReference type="Proteomes" id="UP000823388"/>
    </source>
</evidence>
<dbReference type="SUPFAM" id="SSF56219">
    <property type="entry name" value="DNase I-like"/>
    <property type="match status" value="1"/>
</dbReference>
<protein>
    <submittedName>
        <fullName evidence="1">Uncharacterized protein</fullName>
    </submittedName>
</protein>
<dbReference type="EMBL" id="CM029043">
    <property type="protein sequence ID" value="KAG2609329.1"/>
    <property type="molecule type" value="Genomic_DNA"/>
</dbReference>
<accession>A0A8T0TN41</accession>
<organism evidence="1 2">
    <name type="scientific">Panicum virgatum</name>
    <name type="common">Blackwell switchgrass</name>
    <dbReference type="NCBI Taxonomy" id="38727"/>
    <lineage>
        <taxon>Eukaryota</taxon>
        <taxon>Viridiplantae</taxon>
        <taxon>Streptophyta</taxon>
        <taxon>Embryophyta</taxon>
        <taxon>Tracheophyta</taxon>
        <taxon>Spermatophyta</taxon>
        <taxon>Magnoliopsida</taxon>
        <taxon>Liliopsida</taxon>
        <taxon>Poales</taxon>
        <taxon>Poaceae</taxon>
        <taxon>PACMAD clade</taxon>
        <taxon>Panicoideae</taxon>
        <taxon>Panicodae</taxon>
        <taxon>Paniceae</taxon>
        <taxon>Panicinae</taxon>
        <taxon>Panicum</taxon>
        <taxon>Panicum sect. Hiantes</taxon>
    </lineage>
</organism>